<reference evidence="1 2" key="1">
    <citation type="journal article" date="2019" name="Nat. Ecol. Evol.">
        <title>Megaphylogeny resolves global patterns of mushroom evolution.</title>
        <authorList>
            <person name="Varga T."/>
            <person name="Krizsan K."/>
            <person name="Foldi C."/>
            <person name="Dima B."/>
            <person name="Sanchez-Garcia M."/>
            <person name="Sanchez-Ramirez S."/>
            <person name="Szollosi G.J."/>
            <person name="Szarkandi J.G."/>
            <person name="Papp V."/>
            <person name="Albert L."/>
            <person name="Andreopoulos W."/>
            <person name="Angelini C."/>
            <person name="Antonin V."/>
            <person name="Barry K.W."/>
            <person name="Bougher N.L."/>
            <person name="Buchanan P."/>
            <person name="Buyck B."/>
            <person name="Bense V."/>
            <person name="Catcheside P."/>
            <person name="Chovatia M."/>
            <person name="Cooper J."/>
            <person name="Damon W."/>
            <person name="Desjardin D."/>
            <person name="Finy P."/>
            <person name="Geml J."/>
            <person name="Haridas S."/>
            <person name="Hughes K."/>
            <person name="Justo A."/>
            <person name="Karasinski D."/>
            <person name="Kautmanova I."/>
            <person name="Kiss B."/>
            <person name="Kocsube S."/>
            <person name="Kotiranta H."/>
            <person name="LaButti K.M."/>
            <person name="Lechner B.E."/>
            <person name="Liimatainen K."/>
            <person name="Lipzen A."/>
            <person name="Lukacs Z."/>
            <person name="Mihaltcheva S."/>
            <person name="Morgado L.N."/>
            <person name="Niskanen T."/>
            <person name="Noordeloos M.E."/>
            <person name="Ohm R.A."/>
            <person name="Ortiz-Santana B."/>
            <person name="Ovrebo C."/>
            <person name="Racz N."/>
            <person name="Riley R."/>
            <person name="Savchenko A."/>
            <person name="Shiryaev A."/>
            <person name="Soop K."/>
            <person name="Spirin V."/>
            <person name="Szebenyi C."/>
            <person name="Tomsovsky M."/>
            <person name="Tulloss R.E."/>
            <person name="Uehling J."/>
            <person name="Grigoriev I.V."/>
            <person name="Vagvolgyi C."/>
            <person name="Papp T."/>
            <person name="Martin F.M."/>
            <person name="Miettinen O."/>
            <person name="Hibbett D.S."/>
            <person name="Nagy L.G."/>
        </authorList>
    </citation>
    <scope>NUCLEOTIDE SEQUENCE [LARGE SCALE GENOMIC DNA]</scope>
    <source>
        <strain evidence="1 2">NL-1719</strain>
    </source>
</reference>
<gene>
    <name evidence="1" type="ORF">BDN72DRAFT_847367</name>
</gene>
<proteinExistence type="predicted"/>
<keyword evidence="2" id="KW-1185">Reference proteome</keyword>
<accession>A0ACD3ADN1</accession>
<evidence type="ECO:0000313" key="1">
    <source>
        <dbReference type="EMBL" id="TFK63661.1"/>
    </source>
</evidence>
<dbReference type="Proteomes" id="UP000308600">
    <property type="component" value="Unassembled WGS sequence"/>
</dbReference>
<name>A0ACD3ADN1_9AGAR</name>
<dbReference type="EMBL" id="ML208511">
    <property type="protein sequence ID" value="TFK63661.1"/>
    <property type="molecule type" value="Genomic_DNA"/>
</dbReference>
<sequence length="149" mass="16234">MMLRNIFKRVRLGRAPNTPRMLSRSQLSILSVLSLAVSSALGDEAYVGTAFHFVPGQGACGHVNNGTQLVGSVSRKFFTTYPGATANPNKNPLCHKKLFVQANKRSVIVDIIDFWVDNLPQNSVGLSDTAFKLFAPLDDGVVDVTWTVI</sequence>
<protein>
    <submittedName>
        <fullName evidence="1">Uncharacterized protein</fullName>
    </submittedName>
</protein>
<organism evidence="1 2">
    <name type="scientific">Pluteus cervinus</name>
    <dbReference type="NCBI Taxonomy" id="181527"/>
    <lineage>
        <taxon>Eukaryota</taxon>
        <taxon>Fungi</taxon>
        <taxon>Dikarya</taxon>
        <taxon>Basidiomycota</taxon>
        <taxon>Agaricomycotina</taxon>
        <taxon>Agaricomycetes</taxon>
        <taxon>Agaricomycetidae</taxon>
        <taxon>Agaricales</taxon>
        <taxon>Pluteineae</taxon>
        <taxon>Pluteaceae</taxon>
        <taxon>Pluteus</taxon>
    </lineage>
</organism>
<evidence type="ECO:0000313" key="2">
    <source>
        <dbReference type="Proteomes" id="UP000308600"/>
    </source>
</evidence>